<reference evidence="3" key="1">
    <citation type="submission" date="2017-09" db="EMBL/GenBank/DDBJ databases">
        <title>Depth-based differentiation of microbial function through sediment-hosted aquifers and enrichment of novel symbionts in the deep terrestrial subsurface.</title>
        <authorList>
            <person name="Probst A.J."/>
            <person name="Ladd B."/>
            <person name="Jarett J.K."/>
            <person name="Geller-Mcgrath D.E."/>
            <person name="Sieber C.M.K."/>
            <person name="Emerson J.B."/>
            <person name="Anantharaman K."/>
            <person name="Thomas B.C."/>
            <person name="Malmstrom R."/>
            <person name="Stieglmeier M."/>
            <person name="Klingl A."/>
            <person name="Woyke T."/>
            <person name="Ryan C.M."/>
            <person name="Banfield J.F."/>
        </authorList>
    </citation>
    <scope>NUCLEOTIDE SEQUENCE [LARGE SCALE GENOMIC DNA]</scope>
</reference>
<name>A0A2M7BBM2_9BACT</name>
<accession>A0A2M7BBM2</accession>
<evidence type="ECO:0000256" key="1">
    <source>
        <dbReference type="SAM" id="Phobius"/>
    </source>
</evidence>
<organism evidence="2 3">
    <name type="scientific">Candidatus Shapirobacteria bacterium CG03_land_8_20_14_0_80_39_12</name>
    <dbReference type="NCBI Taxonomy" id="1974879"/>
    <lineage>
        <taxon>Bacteria</taxon>
        <taxon>Candidatus Shapironibacteriota</taxon>
    </lineage>
</organism>
<proteinExistence type="predicted"/>
<feature type="transmembrane region" description="Helical" evidence="1">
    <location>
        <begin position="34"/>
        <end position="57"/>
    </location>
</feature>
<keyword evidence="1" id="KW-0812">Transmembrane</keyword>
<dbReference type="InterPro" id="IPR007165">
    <property type="entry name" value="Phage_holin_4_2"/>
</dbReference>
<sequence>MRSFLRNIFINFLTLLLIAKLTGAIDFSENYLVLIWAAFFLTLLNLLVKPILNLLLMPINLLTLGAFRWVINAIVLLLVTLIVKAFVIKGFVFPGFTFSGFIVPQVSFSFLWALFLVSFLVEIARFVIFWLLGKQNE</sequence>
<feature type="transmembrane region" description="Helical" evidence="1">
    <location>
        <begin position="108"/>
        <end position="132"/>
    </location>
</feature>
<feature type="transmembrane region" description="Helical" evidence="1">
    <location>
        <begin position="69"/>
        <end position="88"/>
    </location>
</feature>
<gene>
    <name evidence="2" type="ORF">COS54_02885</name>
</gene>
<evidence type="ECO:0008006" key="4">
    <source>
        <dbReference type="Google" id="ProtNLM"/>
    </source>
</evidence>
<keyword evidence="1" id="KW-1133">Transmembrane helix</keyword>
<dbReference type="Pfam" id="PF04020">
    <property type="entry name" value="Phage_holin_4_2"/>
    <property type="match status" value="1"/>
</dbReference>
<keyword evidence="1" id="KW-0472">Membrane</keyword>
<dbReference type="Proteomes" id="UP000229631">
    <property type="component" value="Unassembled WGS sequence"/>
</dbReference>
<dbReference type="PANTHER" id="PTHR37309:SF1">
    <property type="entry name" value="SLR0284 PROTEIN"/>
    <property type="match status" value="1"/>
</dbReference>
<dbReference type="EMBL" id="PEVC01000051">
    <property type="protein sequence ID" value="PIV00516.1"/>
    <property type="molecule type" value="Genomic_DNA"/>
</dbReference>
<comment type="caution">
    <text evidence="2">The sequence shown here is derived from an EMBL/GenBank/DDBJ whole genome shotgun (WGS) entry which is preliminary data.</text>
</comment>
<evidence type="ECO:0000313" key="2">
    <source>
        <dbReference type="EMBL" id="PIV00516.1"/>
    </source>
</evidence>
<dbReference type="AlphaFoldDB" id="A0A2M7BBM2"/>
<evidence type="ECO:0000313" key="3">
    <source>
        <dbReference type="Proteomes" id="UP000229631"/>
    </source>
</evidence>
<protein>
    <recommendedName>
        <fullName evidence="4">Phage holin family protein</fullName>
    </recommendedName>
</protein>
<dbReference type="PANTHER" id="PTHR37309">
    <property type="entry name" value="SLR0284 PROTEIN"/>
    <property type="match status" value="1"/>
</dbReference>